<evidence type="ECO:0000256" key="6">
    <source>
        <dbReference type="SAM" id="SignalP"/>
    </source>
</evidence>
<dbReference type="Pfam" id="PF13505">
    <property type="entry name" value="OMP_b-brl"/>
    <property type="match status" value="1"/>
</dbReference>
<evidence type="ECO:0000256" key="2">
    <source>
        <dbReference type="ARBA" id="ARBA00022729"/>
    </source>
</evidence>
<evidence type="ECO:0000256" key="5">
    <source>
        <dbReference type="ARBA" id="ARBA00038306"/>
    </source>
</evidence>
<accession>A0A8I2C3V7</accession>
<proteinExistence type="inferred from homology"/>
<evidence type="ECO:0000256" key="3">
    <source>
        <dbReference type="ARBA" id="ARBA00023136"/>
    </source>
</evidence>
<dbReference type="InterPro" id="IPR027385">
    <property type="entry name" value="Beta-barrel_OMP"/>
</dbReference>
<evidence type="ECO:0000259" key="7">
    <source>
        <dbReference type="Pfam" id="PF13505"/>
    </source>
</evidence>
<protein>
    <submittedName>
        <fullName evidence="8">Opacity protein-like surface antigen</fullName>
    </submittedName>
</protein>
<keyword evidence="3" id="KW-0472">Membrane</keyword>
<dbReference type="EMBL" id="JAFICZ010000001">
    <property type="protein sequence ID" value="MBP1294009.1"/>
    <property type="molecule type" value="Genomic_DNA"/>
</dbReference>
<dbReference type="AlphaFoldDB" id="A0A8I2C3V7"/>
<name>A0A8I2C3V7_BRAEL</name>
<reference evidence="8" key="1">
    <citation type="submission" date="2021-02" db="EMBL/GenBank/DDBJ databases">
        <title>Genomic Encyclopedia of Type Strains, Phase IV (KMG-V): Genome sequencing to study the core and pangenomes of soil and plant-associated prokaryotes.</title>
        <authorList>
            <person name="Whitman W."/>
        </authorList>
    </citation>
    <scope>NUCLEOTIDE SEQUENCE</scope>
    <source>
        <strain evidence="8">USDA 406</strain>
    </source>
</reference>
<dbReference type="Gene3D" id="2.40.160.20">
    <property type="match status" value="1"/>
</dbReference>
<organism evidence="8 9">
    <name type="scientific">Bradyrhizobium elkanii</name>
    <dbReference type="NCBI Taxonomy" id="29448"/>
    <lineage>
        <taxon>Bacteria</taxon>
        <taxon>Pseudomonadati</taxon>
        <taxon>Pseudomonadota</taxon>
        <taxon>Alphaproteobacteria</taxon>
        <taxon>Hyphomicrobiales</taxon>
        <taxon>Nitrobacteraceae</taxon>
        <taxon>Bradyrhizobium</taxon>
    </lineage>
</organism>
<dbReference type="GO" id="GO:0009279">
    <property type="term" value="C:cell outer membrane"/>
    <property type="evidence" value="ECO:0007669"/>
    <property type="project" value="UniProtKB-SubCell"/>
</dbReference>
<dbReference type="SUPFAM" id="SSF56925">
    <property type="entry name" value="OMPA-like"/>
    <property type="match status" value="1"/>
</dbReference>
<comment type="subcellular location">
    <subcellularLocation>
        <location evidence="1">Cell outer membrane</location>
    </subcellularLocation>
</comment>
<feature type="domain" description="Outer membrane protein beta-barrel" evidence="7">
    <location>
        <begin position="23"/>
        <end position="216"/>
    </location>
</feature>
<comment type="similarity">
    <text evidence="5">Belongs to the Omp25/RopB family.</text>
</comment>
<evidence type="ECO:0000256" key="4">
    <source>
        <dbReference type="ARBA" id="ARBA00023237"/>
    </source>
</evidence>
<dbReference type="RefSeq" id="WP_244980995.1">
    <property type="nucleotide sequence ID" value="NZ_JAFICZ010000001.1"/>
</dbReference>
<gene>
    <name evidence="8" type="ORF">JOH49_003762</name>
</gene>
<evidence type="ECO:0000256" key="1">
    <source>
        <dbReference type="ARBA" id="ARBA00004442"/>
    </source>
</evidence>
<feature type="signal peptide" evidence="6">
    <location>
        <begin position="1"/>
        <end position="21"/>
    </location>
</feature>
<keyword evidence="4" id="KW-0998">Cell outer membrane</keyword>
<dbReference type="PANTHER" id="PTHR34001">
    <property type="entry name" value="BLL7405 PROTEIN"/>
    <property type="match status" value="1"/>
</dbReference>
<dbReference type="InterPro" id="IPR051692">
    <property type="entry name" value="OMP-like"/>
</dbReference>
<dbReference type="InterPro" id="IPR011250">
    <property type="entry name" value="OMP/PagP_B-barrel"/>
</dbReference>
<feature type="chain" id="PRO_5041149163" evidence="6">
    <location>
        <begin position="22"/>
        <end position="478"/>
    </location>
</feature>
<dbReference type="PANTHER" id="PTHR34001:SF3">
    <property type="entry name" value="BLL7405 PROTEIN"/>
    <property type="match status" value="1"/>
</dbReference>
<keyword evidence="2 6" id="KW-0732">Signal</keyword>
<dbReference type="Proteomes" id="UP000673383">
    <property type="component" value="Unassembled WGS sequence"/>
</dbReference>
<evidence type="ECO:0000313" key="8">
    <source>
        <dbReference type="EMBL" id="MBP1294009.1"/>
    </source>
</evidence>
<sequence length="478" mass="51407">MKSFLASVGLLAVCVSLTARAADLPVKAPAALPPPYNWSGFYLGPNLGGAWTSGSLPISVNNLYGGITEFIGGGQAGYNFQAGHFLVGVEGDFDGATFGHSVLPTPTLGTVRQNWTGTIAGRFGLVEDKWLLYAKLGGGWVHSNATLNFPGVTWQGSNTSSGWLAGVGVEYGFKPNWTLKLEYDYIGLGNWTSPTVPPIQLNRDLQMVKFGANYKFERGIADTVAPTRAAHSAERSENEDLAQKSQNPIADLVSVPFQSNTNFNAGPFNRTQEVLNIQPVIPLRINADWNVISRTIIPVVSQPNPFFNNNTNGIGDITQQFFFTPTHPGALIWGVGPIFTVPSATDPILGTGRVLFGPTAVALVTPGHWVIGVLVNNQWSVGGNPLRPNVNAFLAQPFVNYNMAHGWYLTSSPVITADWLAAPGQQWTVPIGGGFGRIFKLGDQPVSANIAGYYNVVRPTGASNWQLRAQLSLLFPER</sequence>
<comment type="caution">
    <text evidence="8">The sequence shown here is derived from an EMBL/GenBank/DDBJ whole genome shotgun (WGS) entry which is preliminary data.</text>
</comment>
<evidence type="ECO:0000313" key="9">
    <source>
        <dbReference type="Proteomes" id="UP000673383"/>
    </source>
</evidence>